<accession>A0A2M6WKH7</accession>
<organism evidence="1 2">
    <name type="scientific">Candidatus Harrisonbacteria bacterium CG10_big_fil_rev_8_21_14_0_10_38_8</name>
    <dbReference type="NCBI Taxonomy" id="1974582"/>
    <lineage>
        <taxon>Bacteria</taxon>
        <taxon>Candidatus Harrisoniibacteriota</taxon>
    </lineage>
</organism>
<protein>
    <submittedName>
        <fullName evidence="1">Uncharacterized protein</fullName>
    </submittedName>
</protein>
<name>A0A2M6WKH7_9BACT</name>
<gene>
    <name evidence="1" type="ORF">COU06_00630</name>
</gene>
<proteinExistence type="predicted"/>
<comment type="caution">
    <text evidence="1">The sequence shown here is derived from an EMBL/GenBank/DDBJ whole genome shotgun (WGS) entry which is preliminary data.</text>
</comment>
<reference evidence="2" key="1">
    <citation type="submission" date="2017-09" db="EMBL/GenBank/DDBJ databases">
        <title>Depth-based differentiation of microbial function through sediment-hosted aquifers and enrichment of novel symbionts in the deep terrestrial subsurface.</title>
        <authorList>
            <person name="Probst A.J."/>
            <person name="Ladd B."/>
            <person name="Jarett J.K."/>
            <person name="Geller-Mcgrath D.E."/>
            <person name="Sieber C.M.K."/>
            <person name="Emerson J.B."/>
            <person name="Anantharaman K."/>
            <person name="Thomas B.C."/>
            <person name="Malmstrom R."/>
            <person name="Stieglmeier M."/>
            <person name="Klingl A."/>
            <person name="Woyke T."/>
            <person name="Ryan C.M."/>
            <person name="Banfield J.F."/>
        </authorList>
    </citation>
    <scope>NUCLEOTIDE SEQUENCE [LARGE SCALE GENOMIC DNA]</scope>
</reference>
<dbReference type="EMBL" id="PFAY01000005">
    <property type="protein sequence ID" value="PIT93295.1"/>
    <property type="molecule type" value="Genomic_DNA"/>
</dbReference>
<dbReference type="Proteomes" id="UP000229112">
    <property type="component" value="Unassembled WGS sequence"/>
</dbReference>
<evidence type="ECO:0000313" key="1">
    <source>
        <dbReference type="EMBL" id="PIT93295.1"/>
    </source>
</evidence>
<dbReference type="AlphaFoldDB" id="A0A2M6WKH7"/>
<sequence length="127" mass="14824">MTIFQKWPSFSSTHPKAGGGGWIRLERDEILETIMKGSQEYALRWRRAYWIKALLLSILTRVIGRKLESYLIEDALRINLEYTRTLASYLKKNRKKNEIDIILLANDHVIGKVEYVAEQLAHHVRAS</sequence>
<evidence type="ECO:0000313" key="2">
    <source>
        <dbReference type="Proteomes" id="UP000229112"/>
    </source>
</evidence>